<comment type="caution">
    <text evidence="2">The sequence shown here is derived from an EMBL/GenBank/DDBJ whole genome shotgun (WGS) entry which is preliminary data.</text>
</comment>
<feature type="region of interest" description="Disordered" evidence="1">
    <location>
        <begin position="32"/>
        <end position="55"/>
    </location>
</feature>
<keyword evidence="3" id="KW-1185">Reference proteome</keyword>
<dbReference type="AlphaFoldDB" id="A0A7I9UYV1"/>
<organism evidence="2 3">
    <name type="scientific">Gordonia crocea</name>
    <dbReference type="NCBI Taxonomy" id="589162"/>
    <lineage>
        <taxon>Bacteria</taxon>
        <taxon>Bacillati</taxon>
        <taxon>Actinomycetota</taxon>
        <taxon>Actinomycetes</taxon>
        <taxon>Mycobacteriales</taxon>
        <taxon>Gordoniaceae</taxon>
        <taxon>Gordonia</taxon>
    </lineage>
</organism>
<proteinExistence type="predicted"/>
<feature type="compositionally biased region" description="Basic and acidic residues" evidence="1">
    <location>
        <begin position="258"/>
        <end position="270"/>
    </location>
</feature>
<feature type="region of interest" description="Disordered" evidence="1">
    <location>
        <begin position="246"/>
        <end position="272"/>
    </location>
</feature>
<dbReference type="EMBL" id="BJOU01000001">
    <property type="protein sequence ID" value="GED98089.1"/>
    <property type="molecule type" value="Genomic_DNA"/>
</dbReference>
<reference evidence="3" key="1">
    <citation type="submission" date="2019-06" db="EMBL/GenBank/DDBJ databases">
        <title>Gordonia isolated from sludge of a wastewater treatment plant.</title>
        <authorList>
            <person name="Tamura T."/>
            <person name="Aoyama K."/>
            <person name="Kang Y."/>
            <person name="Saito S."/>
            <person name="Akiyama N."/>
            <person name="Yazawa K."/>
            <person name="Gonoi T."/>
            <person name="Mikami Y."/>
        </authorList>
    </citation>
    <scope>NUCLEOTIDE SEQUENCE [LARGE SCALE GENOMIC DNA]</scope>
    <source>
        <strain evidence="3">NBRC 107697</strain>
    </source>
</reference>
<accession>A0A7I9UYV1</accession>
<dbReference type="Proteomes" id="UP000444980">
    <property type="component" value="Unassembled WGS sequence"/>
</dbReference>
<feature type="compositionally biased region" description="Polar residues" evidence="1">
    <location>
        <begin position="38"/>
        <end position="48"/>
    </location>
</feature>
<name>A0A7I9UYV1_9ACTN</name>
<gene>
    <name evidence="2" type="ORF">nbrc107697_21280</name>
</gene>
<evidence type="ECO:0000256" key="1">
    <source>
        <dbReference type="SAM" id="MobiDB-lite"/>
    </source>
</evidence>
<evidence type="ECO:0000313" key="2">
    <source>
        <dbReference type="EMBL" id="GED98089.1"/>
    </source>
</evidence>
<dbReference type="OrthoDB" id="128043at2"/>
<dbReference type="RefSeq" id="WP_161927321.1">
    <property type="nucleotide sequence ID" value="NZ_BJOU01000001.1"/>
</dbReference>
<evidence type="ECO:0008006" key="4">
    <source>
        <dbReference type="Google" id="ProtNLM"/>
    </source>
</evidence>
<protein>
    <recommendedName>
        <fullName evidence="4">Heavy metal-binding domain-containing protein</fullName>
    </recommendedName>
</protein>
<evidence type="ECO:0000313" key="3">
    <source>
        <dbReference type="Proteomes" id="UP000444980"/>
    </source>
</evidence>
<sequence length="311" mass="32332">MNAPSRLALFAAGLVAVFVAALLVGRYAVPDQHGRDASPNQHDQSTAHGTHDDDHAAVAGTSRTAQGYALTGLTGPVRAGDTATLHFSITGADGKPLTDFRTAHEKQLHLIVVRADGAHFAHLHPQRDGAGVWRTPWRAAAAGTYRVLADFVPGDRDGDTPVVLGSDLQVGGDFAPVSAPPSRISTVDGFTATLTGDLSPDAAQTLTIRVAHDGHPAPLQPYLGARGHLVALRSGDLAYTHVHPLDTAEGNHGGQGGHEGHGDSGEHGAHGESGTVAFHAQVPSSGRYLLYFDFQVDGVVRTAAFVVDAAH</sequence>